<comment type="caution">
    <text evidence="1">The sequence shown here is derived from an EMBL/GenBank/DDBJ whole genome shotgun (WGS) entry which is preliminary data.</text>
</comment>
<dbReference type="Proteomes" id="UP000499080">
    <property type="component" value="Unassembled WGS sequence"/>
</dbReference>
<sequence>MESFYRFSKRSLKEFLLHNGNEYASVSVGHSVYLKECYENLDFILNKLLYSDHKWAVCGDLRDRKQYYIKKEWPIRKTLDSGVKNIQRENLLDAKKVLLLPLHIKLGLMKQCVKALPKEDECFKYLCDQFPGLSEAKLKEGVFVEPDIRKMTKDENI</sequence>
<name>A0A4Y2ITW9_ARAVE</name>
<proteinExistence type="predicted"/>
<reference evidence="1 2" key="1">
    <citation type="journal article" date="2019" name="Sci. Rep.">
        <title>Orb-weaving spider Araneus ventricosus genome elucidates the spidroin gene catalogue.</title>
        <authorList>
            <person name="Kono N."/>
            <person name="Nakamura H."/>
            <person name="Ohtoshi R."/>
            <person name="Moran D.A.P."/>
            <person name="Shinohara A."/>
            <person name="Yoshida Y."/>
            <person name="Fujiwara M."/>
            <person name="Mori M."/>
            <person name="Tomita M."/>
            <person name="Arakawa K."/>
        </authorList>
    </citation>
    <scope>NUCLEOTIDE SEQUENCE [LARGE SCALE GENOMIC DNA]</scope>
</reference>
<dbReference type="PANTHER" id="PTHR46114:SF1">
    <property type="entry name" value="ZAD DOMAIN-CONTAINING PROTEIN"/>
    <property type="match status" value="1"/>
</dbReference>
<protein>
    <submittedName>
        <fullName evidence="1">Uncharacterized protein</fullName>
    </submittedName>
</protein>
<evidence type="ECO:0000313" key="2">
    <source>
        <dbReference type="Proteomes" id="UP000499080"/>
    </source>
</evidence>
<evidence type="ECO:0000313" key="1">
    <source>
        <dbReference type="EMBL" id="GBM81085.1"/>
    </source>
</evidence>
<dbReference type="AlphaFoldDB" id="A0A4Y2ITW9"/>
<gene>
    <name evidence="1" type="ORF">AVEN_126209_1</name>
</gene>
<accession>A0A4Y2ITW9</accession>
<dbReference type="PANTHER" id="PTHR46114">
    <property type="entry name" value="APPLE DOMAIN-CONTAINING PROTEIN"/>
    <property type="match status" value="1"/>
</dbReference>
<keyword evidence="2" id="KW-1185">Reference proteome</keyword>
<dbReference type="EMBL" id="BGPR01002922">
    <property type="protein sequence ID" value="GBM81085.1"/>
    <property type="molecule type" value="Genomic_DNA"/>
</dbReference>
<organism evidence="1 2">
    <name type="scientific">Araneus ventricosus</name>
    <name type="common">Orbweaver spider</name>
    <name type="synonym">Epeira ventricosa</name>
    <dbReference type="NCBI Taxonomy" id="182803"/>
    <lineage>
        <taxon>Eukaryota</taxon>
        <taxon>Metazoa</taxon>
        <taxon>Ecdysozoa</taxon>
        <taxon>Arthropoda</taxon>
        <taxon>Chelicerata</taxon>
        <taxon>Arachnida</taxon>
        <taxon>Araneae</taxon>
        <taxon>Araneomorphae</taxon>
        <taxon>Entelegynae</taxon>
        <taxon>Araneoidea</taxon>
        <taxon>Araneidae</taxon>
        <taxon>Araneus</taxon>
    </lineage>
</organism>